<dbReference type="OrthoDB" id="446173at2759"/>
<sequence>MEVLLLLAMLLLPVERSECVRCFARFNPTLGQCNEEIGDVVEDDCCQNPQYGYEAADGVCQSCGPPTWSEWSAWSHCTALCETGVRQRKRTCYSAGEVQCSNPQDKLETQPCSGMCCEDKGWGSWLAWSSCSISCGEGGVRTRRRVCSSSAECRWACTGPSEETENCPPQNTCPVHGGWSSWAAWGKCSGPCVDDQRGTTPSKQRERSCSNPPPSSDTVPPGDTCPGDEVQATPCSELPNCPVDGNWAPWSSYGPCSTSCGEGLQTSTRTCNNPAPNYGGRFCDGPNAQTRTCQNLCPVDGFWSGWSGWSECSASCVSPSQIPSRTRFRFCTNPAPSSSPAGRACAGERQQVEQCQHLHHCAVDGVWGSWAPFTPCPVTCGVGAQVSTRRCDSPAANHGGKPCSGEERRSKVCSTNVHCPVNGVWSDWSPWGKCANVFRKVITCKQLGGSQTRERECLHQAHNGTICPGDYLTESRVCYDVGGCYIKGNWEGWESWTLCKPACGGKSKRFRKRICKPDYKDYRPTIGINKEPANFFGTPLADCGDLPPDQKFEKEDCLQVPACN</sequence>
<dbReference type="PRINTS" id="PR01705">
    <property type="entry name" value="TSP1REPEAT"/>
</dbReference>
<dbReference type="FunFam" id="2.20.100.10:FF:000007">
    <property type="entry name" value="Thrombospondin 1"/>
    <property type="match status" value="1"/>
</dbReference>
<name>A0A6P7N9E0_BETSP</name>
<dbReference type="Proteomes" id="UP000515150">
    <property type="component" value="Chromosome 8"/>
</dbReference>
<dbReference type="Pfam" id="PF22195">
    <property type="entry name" value="TSP1_CFP_C"/>
    <property type="match status" value="1"/>
</dbReference>
<dbReference type="FunFam" id="2.20.100.10:FF:000001">
    <property type="entry name" value="semaphorin-5A isoform X1"/>
    <property type="match status" value="1"/>
</dbReference>
<dbReference type="InterPro" id="IPR049536">
    <property type="entry name" value="CFP_TSR-0"/>
</dbReference>
<keyword evidence="8" id="KW-1185">Reference proteome</keyword>
<keyword evidence="5" id="KW-1015">Disulfide bond</keyword>
<evidence type="ECO:0000256" key="4">
    <source>
        <dbReference type="ARBA" id="ARBA00022737"/>
    </source>
</evidence>
<feature type="signal peptide" evidence="7">
    <location>
        <begin position="1"/>
        <end position="19"/>
    </location>
</feature>
<evidence type="ECO:0000256" key="2">
    <source>
        <dbReference type="ARBA" id="ARBA00022525"/>
    </source>
</evidence>
<accession>A0A6P7N9E0</accession>
<dbReference type="InterPro" id="IPR036383">
    <property type="entry name" value="TSP1_rpt_sf"/>
</dbReference>
<dbReference type="PANTHER" id="PTHR22906:SF43">
    <property type="entry name" value="PROPERDIN"/>
    <property type="match status" value="1"/>
</dbReference>
<dbReference type="RefSeq" id="XP_029014444.1">
    <property type="nucleotide sequence ID" value="XM_029158611.3"/>
</dbReference>
<dbReference type="InterPro" id="IPR000884">
    <property type="entry name" value="TSP1_rpt"/>
</dbReference>
<evidence type="ECO:0000256" key="1">
    <source>
        <dbReference type="ARBA" id="ARBA00004613"/>
    </source>
</evidence>
<evidence type="ECO:0000256" key="7">
    <source>
        <dbReference type="SAM" id="SignalP"/>
    </source>
</evidence>
<keyword evidence="2" id="KW-0964">Secreted</keyword>
<evidence type="ECO:0000256" key="5">
    <source>
        <dbReference type="ARBA" id="ARBA00023157"/>
    </source>
</evidence>
<gene>
    <name evidence="9" type="primary">LOC114860195</name>
</gene>
<proteinExistence type="predicted"/>
<evidence type="ECO:0000313" key="9">
    <source>
        <dbReference type="RefSeq" id="XP_029014444.1"/>
    </source>
</evidence>
<dbReference type="KEGG" id="bspl:114860195"/>
<dbReference type="Pfam" id="PF18487">
    <property type="entry name" value="TSR"/>
    <property type="match status" value="1"/>
</dbReference>
<dbReference type="Pfam" id="PF00090">
    <property type="entry name" value="TSP_1"/>
    <property type="match status" value="6"/>
</dbReference>
<dbReference type="PROSITE" id="PS50092">
    <property type="entry name" value="TSP1"/>
    <property type="match status" value="8"/>
</dbReference>
<feature type="chain" id="PRO_5028064667" evidence="7">
    <location>
        <begin position="20"/>
        <end position="564"/>
    </location>
</feature>
<keyword evidence="4" id="KW-0677">Repeat</keyword>
<dbReference type="SUPFAM" id="SSF82895">
    <property type="entry name" value="TSP-1 type 1 repeat"/>
    <property type="match status" value="7"/>
</dbReference>
<evidence type="ECO:0000256" key="3">
    <source>
        <dbReference type="ARBA" id="ARBA00022729"/>
    </source>
</evidence>
<keyword evidence="3 7" id="KW-0732">Signal</keyword>
<organism evidence="8 9">
    <name type="scientific">Betta splendens</name>
    <name type="common">Siamese fighting fish</name>
    <dbReference type="NCBI Taxonomy" id="158456"/>
    <lineage>
        <taxon>Eukaryota</taxon>
        <taxon>Metazoa</taxon>
        <taxon>Chordata</taxon>
        <taxon>Craniata</taxon>
        <taxon>Vertebrata</taxon>
        <taxon>Euteleostomi</taxon>
        <taxon>Actinopterygii</taxon>
        <taxon>Neopterygii</taxon>
        <taxon>Teleostei</taxon>
        <taxon>Neoteleostei</taxon>
        <taxon>Acanthomorphata</taxon>
        <taxon>Anabantaria</taxon>
        <taxon>Anabantiformes</taxon>
        <taxon>Anabantoidei</taxon>
        <taxon>Osphronemidae</taxon>
        <taxon>Betta</taxon>
    </lineage>
</organism>
<comment type="subcellular location">
    <subcellularLocation>
        <location evidence="1">Secreted</location>
    </subcellularLocation>
</comment>
<feature type="region of interest" description="Disordered" evidence="6">
    <location>
        <begin position="198"/>
        <end position="223"/>
    </location>
</feature>
<dbReference type="PANTHER" id="PTHR22906">
    <property type="entry name" value="PROPERDIN"/>
    <property type="match status" value="1"/>
</dbReference>
<dbReference type="SMART" id="SM00209">
    <property type="entry name" value="TSP1"/>
    <property type="match status" value="8"/>
</dbReference>
<protein>
    <submittedName>
        <fullName evidence="9">Properdin-like</fullName>
    </submittedName>
</protein>
<evidence type="ECO:0000256" key="6">
    <source>
        <dbReference type="SAM" id="MobiDB-lite"/>
    </source>
</evidence>
<dbReference type="AlphaFoldDB" id="A0A6P7N9E0"/>
<evidence type="ECO:0000313" key="8">
    <source>
        <dbReference type="Proteomes" id="UP000515150"/>
    </source>
</evidence>
<dbReference type="InParanoid" id="A0A6P7N9E0"/>
<dbReference type="Gene3D" id="2.20.100.10">
    <property type="entry name" value="Thrombospondin type-1 (TSP1) repeat"/>
    <property type="match status" value="7"/>
</dbReference>
<dbReference type="GeneID" id="114860195"/>
<dbReference type="FunCoup" id="A0A6P7N9E0">
    <property type="interactions" value="376"/>
</dbReference>
<reference evidence="9" key="1">
    <citation type="submission" date="2025-08" db="UniProtKB">
        <authorList>
            <consortium name="RefSeq"/>
        </authorList>
    </citation>
    <scope>IDENTIFICATION</scope>
</reference>
<dbReference type="InterPro" id="IPR054019">
    <property type="entry name" value="CFP_TSR_C"/>
</dbReference>
<dbReference type="InterPro" id="IPR052065">
    <property type="entry name" value="Compl_asym_regulator"/>
</dbReference>